<dbReference type="PANTHER" id="PTHR48111:SF22">
    <property type="entry name" value="REGULATOR OF RPOS"/>
    <property type="match status" value="1"/>
</dbReference>
<dbReference type="SUPFAM" id="SSF52172">
    <property type="entry name" value="CheY-like"/>
    <property type="match status" value="1"/>
</dbReference>
<dbReference type="Gene3D" id="3.40.50.2300">
    <property type="match status" value="1"/>
</dbReference>
<evidence type="ECO:0000256" key="5">
    <source>
        <dbReference type="ARBA" id="ARBA00023163"/>
    </source>
</evidence>
<evidence type="ECO:0000256" key="4">
    <source>
        <dbReference type="ARBA" id="ARBA00023125"/>
    </source>
</evidence>
<dbReference type="SUPFAM" id="SSF46894">
    <property type="entry name" value="C-terminal effector domain of the bipartite response regulators"/>
    <property type="match status" value="1"/>
</dbReference>
<dbReference type="InterPro" id="IPR036388">
    <property type="entry name" value="WH-like_DNA-bd_sf"/>
</dbReference>
<keyword evidence="3" id="KW-0805">Transcription regulation</keyword>
<dbReference type="SMART" id="SM00448">
    <property type="entry name" value="REC"/>
    <property type="match status" value="1"/>
</dbReference>
<keyword evidence="1 6" id="KW-0597">Phosphoprotein</keyword>
<dbReference type="AlphaFoldDB" id="A0A4R6UKW3"/>
<dbReference type="Pfam" id="PF00486">
    <property type="entry name" value="Trans_reg_C"/>
    <property type="match status" value="1"/>
</dbReference>
<dbReference type="InterPro" id="IPR001789">
    <property type="entry name" value="Sig_transdc_resp-reg_receiver"/>
</dbReference>
<dbReference type="InterPro" id="IPR039420">
    <property type="entry name" value="WalR-like"/>
</dbReference>
<organism evidence="10 11">
    <name type="scientific">Permianibacter aggregans</name>
    <dbReference type="NCBI Taxonomy" id="1510150"/>
    <lineage>
        <taxon>Bacteria</taxon>
        <taxon>Pseudomonadati</taxon>
        <taxon>Pseudomonadota</taxon>
        <taxon>Gammaproteobacteria</taxon>
        <taxon>Pseudomonadales</taxon>
        <taxon>Pseudomonadaceae</taxon>
        <taxon>Permianibacter</taxon>
    </lineage>
</organism>
<dbReference type="InterPro" id="IPR016032">
    <property type="entry name" value="Sig_transdc_resp-reg_C-effctor"/>
</dbReference>
<evidence type="ECO:0000256" key="2">
    <source>
        <dbReference type="ARBA" id="ARBA00023012"/>
    </source>
</evidence>
<dbReference type="PANTHER" id="PTHR48111">
    <property type="entry name" value="REGULATOR OF RPOS"/>
    <property type="match status" value="1"/>
</dbReference>
<evidence type="ECO:0000259" key="8">
    <source>
        <dbReference type="PROSITE" id="PS50110"/>
    </source>
</evidence>
<reference evidence="10 11" key="1">
    <citation type="submission" date="2019-03" db="EMBL/GenBank/DDBJ databases">
        <title>Genomic Encyclopedia of Type Strains, Phase IV (KMG-IV): sequencing the most valuable type-strain genomes for metagenomic binning, comparative biology and taxonomic classification.</title>
        <authorList>
            <person name="Goeker M."/>
        </authorList>
    </citation>
    <scope>NUCLEOTIDE SEQUENCE [LARGE SCALE GENOMIC DNA]</scope>
    <source>
        <strain evidence="10 11">DSM 103792</strain>
    </source>
</reference>
<evidence type="ECO:0000259" key="9">
    <source>
        <dbReference type="PROSITE" id="PS51755"/>
    </source>
</evidence>
<evidence type="ECO:0000256" key="7">
    <source>
        <dbReference type="PROSITE-ProRule" id="PRU01091"/>
    </source>
</evidence>
<dbReference type="PROSITE" id="PS51755">
    <property type="entry name" value="OMPR_PHOB"/>
    <property type="match status" value="1"/>
</dbReference>
<feature type="modified residue" description="4-aspartylphosphate" evidence="6">
    <location>
        <position position="55"/>
    </location>
</feature>
<keyword evidence="5" id="KW-0804">Transcription</keyword>
<dbReference type="Pfam" id="PF00072">
    <property type="entry name" value="Response_reg"/>
    <property type="match status" value="1"/>
</dbReference>
<evidence type="ECO:0000256" key="6">
    <source>
        <dbReference type="PROSITE-ProRule" id="PRU00169"/>
    </source>
</evidence>
<name>A0A4R6UKW3_9GAMM</name>
<gene>
    <name evidence="10" type="ORF">EV696_10932</name>
</gene>
<accession>A0A4R6UKW3</accession>
<sequence length="226" mass="25168">MAEPMQVLLVEDDLDVAAGIADYLEAHQIVVDFAYNAAQANTRLHEQQFDAIVLDINLPDQNGLQLCQQWQQQQPGLPVLFLTARGELDDKLAGFAAGALDYLVKPFAPAELLARLQVVARQKRAMHLPLQIGEFSLQTESGEFSYQQKPLQLHAVGKALITALMSAYPAAVSKQALTEQLWPDEDPEHSPLRAHIYGLRQQCLSAWQIDPIETVKSIGYRFRGQP</sequence>
<dbReference type="GO" id="GO:0006355">
    <property type="term" value="P:regulation of DNA-templated transcription"/>
    <property type="evidence" value="ECO:0007669"/>
    <property type="project" value="InterPro"/>
</dbReference>
<dbReference type="InterPro" id="IPR001867">
    <property type="entry name" value="OmpR/PhoB-type_DNA-bd"/>
</dbReference>
<comment type="caution">
    <text evidence="10">The sequence shown here is derived from an EMBL/GenBank/DDBJ whole genome shotgun (WGS) entry which is preliminary data.</text>
</comment>
<dbReference type="InterPro" id="IPR011006">
    <property type="entry name" value="CheY-like_superfamily"/>
</dbReference>
<evidence type="ECO:0000313" key="10">
    <source>
        <dbReference type="EMBL" id="TDQ47630.1"/>
    </source>
</evidence>
<dbReference type="GO" id="GO:0005829">
    <property type="term" value="C:cytosol"/>
    <property type="evidence" value="ECO:0007669"/>
    <property type="project" value="TreeGrafter"/>
</dbReference>
<evidence type="ECO:0000313" key="11">
    <source>
        <dbReference type="Proteomes" id="UP000295375"/>
    </source>
</evidence>
<dbReference type="SMART" id="SM00862">
    <property type="entry name" value="Trans_reg_C"/>
    <property type="match status" value="1"/>
</dbReference>
<dbReference type="Gene3D" id="1.10.10.10">
    <property type="entry name" value="Winged helix-like DNA-binding domain superfamily/Winged helix DNA-binding domain"/>
    <property type="match status" value="1"/>
</dbReference>
<dbReference type="GO" id="GO:0000976">
    <property type="term" value="F:transcription cis-regulatory region binding"/>
    <property type="evidence" value="ECO:0007669"/>
    <property type="project" value="TreeGrafter"/>
</dbReference>
<dbReference type="Proteomes" id="UP000295375">
    <property type="component" value="Unassembled WGS sequence"/>
</dbReference>
<dbReference type="EMBL" id="SNYM01000009">
    <property type="protein sequence ID" value="TDQ47630.1"/>
    <property type="molecule type" value="Genomic_DNA"/>
</dbReference>
<evidence type="ECO:0000256" key="1">
    <source>
        <dbReference type="ARBA" id="ARBA00022553"/>
    </source>
</evidence>
<feature type="domain" description="Response regulatory" evidence="8">
    <location>
        <begin position="6"/>
        <end position="120"/>
    </location>
</feature>
<dbReference type="CDD" id="cd00383">
    <property type="entry name" value="trans_reg_C"/>
    <property type="match status" value="1"/>
</dbReference>
<dbReference type="GO" id="GO:0032993">
    <property type="term" value="C:protein-DNA complex"/>
    <property type="evidence" value="ECO:0007669"/>
    <property type="project" value="TreeGrafter"/>
</dbReference>
<dbReference type="PROSITE" id="PS50110">
    <property type="entry name" value="RESPONSE_REGULATORY"/>
    <property type="match status" value="1"/>
</dbReference>
<evidence type="ECO:0000256" key="3">
    <source>
        <dbReference type="ARBA" id="ARBA00023015"/>
    </source>
</evidence>
<keyword evidence="11" id="KW-1185">Reference proteome</keyword>
<dbReference type="GO" id="GO:0000156">
    <property type="term" value="F:phosphorelay response regulator activity"/>
    <property type="evidence" value="ECO:0007669"/>
    <property type="project" value="TreeGrafter"/>
</dbReference>
<feature type="DNA-binding region" description="OmpR/PhoB-type" evidence="7">
    <location>
        <begin position="127"/>
        <end position="224"/>
    </location>
</feature>
<protein>
    <submittedName>
        <fullName evidence="10">Winged helix family two component transcriptional regulator</fullName>
    </submittedName>
</protein>
<proteinExistence type="predicted"/>
<keyword evidence="2" id="KW-0902">Two-component regulatory system</keyword>
<keyword evidence="4 7" id="KW-0238">DNA-binding</keyword>
<feature type="domain" description="OmpR/PhoB-type" evidence="9">
    <location>
        <begin position="127"/>
        <end position="224"/>
    </location>
</feature>